<comment type="caution">
    <text evidence="1">The sequence shown here is derived from an EMBL/GenBank/DDBJ whole genome shotgun (WGS) entry which is preliminary data.</text>
</comment>
<evidence type="ECO:0000313" key="2">
    <source>
        <dbReference type="Proteomes" id="UP001473302"/>
    </source>
</evidence>
<proteinExistence type="predicted"/>
<keyword evidence="2" id="KW-1185">Reference proteome</keyword>
<accession>A0ABP9ZC71</accession>
<protein>
    <submittedName>
        <fullName evidence="1">Uncharacterized protein</fullName>
    </submittedName>
</protein>
<sequence>MPLRQQRNTPIVQDLANTLDRLEIHLTKKDQVMTERDRATTERFNRVDTTTDELANHVRVNLKRAAVAEAPSLRAAKDITAGNRISRPSN</sequence>
<dbReference type="EMBL" id="BAABUK010000034">
    <property type="protein sequence ID" value="GAA5816713.1"/>
    <property type="molecule type" value="Genomic_DNA"/>
</dbReference>
<organism evidence="1 2">
    <name type="scientific">Mucor flavus</name>
    <dbReference type="NCBI Taxonomy" id="439312"/>
    <lineage>
        <taxon>Eukaryota</taxon>
        <taxon>Fungi</taxon>
        <taxon>Fungi incertae sedis</taxon>
        <taxon>Mucoromycota</taxon>
        <taxon>Mucoromycotina</taxon>
        <taxon>Mucoromycetes</taxon>
        <taxon>Mucorales</taxon>
        <taxon>Mucorineae</taxon>
        <taxon>Mucoraceae</taxon>
        <taxon>Mucor</taxon>
    </lineage>
</organism>
<name>A0ABP9ZC71_9FUNG</name>
<dbReference type="Proteomes" id="UP001473302">
    <property type="component" value="Unassembled WGS sequence"/>
</dbReference>
<gene>
    <name evidence="1" type="ORF">MFLAVUS_010245</name>
</gene>
<evidence type="ECO:0000313" key="1">
    <source>
        <dbReference type="EMBL" id="GAA5816713.1"/>
    </source>
</evidence>
<reference evidence="1 2" key="1">
    <citation type="submission" date="2024-04" db="EMBL/GenBank/DDBJ databases">
        <title>genome sequences of Mucor flavus KT1a and Helicostylum pulchrum KT1b strains isolated from the surface of a dry-aged beef.</title>
        <authorList>
            <person name="Toyotome T."/>
            <person name="Hosono M."/>
            <person name="Torimaru M."/>
            <person name="Fukuda K."/>
            <person name="Mikami N."/>
        </authorList>
    </citation>
    <scope>NUCLEOTIDE SEQUENCE [LARGE SCALE GENOMIC DNA]</scope>
    <source>
        <strain evidence="1 2">KT1a</strain>
    </source>
</reference>